<protein>
    <submittedName>
        <fullName evidence="1">Uncharacterized protein</fullName>
    </submittedName>
</protein>
<dbReference type="Proteomes" id="UP001206925">
    <property type="component" value="Unassembled WGS sequence"/>
</dbReference>
<dbReference type="AlphaFoldDB" id="A0AAD5BZB5"/>
<accession>A0AAD5BZB5</accession>
<sequence length="65" mass="7342">MDGMRMFYHFVDKHGDEIEIVAADDILLQDNLDSVSQELRPSTQATLSIHLMITATGYEVLKGNF</sequence>
<comment type="caution">
    <text evidence="1">The sequence shown here is derived from an EMBL/GenBank/DDBJ whole genome shotgun (WGS) entry which is preliminary data.</text>
</comment>
<organism evidence="1 2">
    <name type="scientific">Ambrosia artemisiifolia</name>
    <name type="common">Common ragweed</name>
    <dbReference type="NCBI Taxonomy" id="4212"/>
    <lineage>
        <taxon>Eukaryota</taxon>
        <taxon>Viridiplantae</taxon>
        <taxon>Streptophyta</taxon>
        <taxon>Embryophyta</taxon>
        <taxon>Tracheophyta</taxon>
        <taxon>Spermatophyta</taxon>
        <taxon>Magnoliopsida</taxon>
        <taxon>eudicotyledons</taxon>
        <taxon>Gunneridae</taxon>
        <taxon>Pentapetalae</taxon>
        <taxon>asterids</taxon>
        <taxon>campanulids</taxon>
        <taxon>Asterales</taxon>
        <taxon>Asteraceae</taxon>
        <taxon>Asteroideae</taxon>
        <taxon>Heliantheae alliance</taxon>
        <taxon>Heliantheae</taxon>
        <taxon>Ambrosia</taxon>
    </lineage>
</organism>
<evidence type="ECO:0000313" key="1">
    <source>
        <dbReference type="EMBL" id="KAI7731224.1"/>
    </source>
</evidence>
<keyword evidence="2" id="KW-1185">Reference proteome</keyword>
<dbReference type="EMBL" id="JAMZMK010010504">
    <property type="protein sequence ID" value="KAI7731224.1"/>
    <property type="molecule type" value="Genomic_DNA"/>
</dbReference>
<proteinExistence type="predicted"/>
<gene>
    <name evidence="1" type="ORF">M8C21_021573</name>
</gene>
<evidence type="ECO:0000313" key="2">
    <source>
        <dbReference type="Proteomes" id="UP001206925"/>
    </source>
</evidence>
<name>A0AAD5BZB5_AMBAR</name>
<reference evidence="1" key="1">
    <citation type="submission" date="2022-06" db="EMBL/GenBank/DDBJ databases">
        <title>Uncovering the hologenomic basis of an extraordinary plant invasion.</title>
        <authorList>
            <person name="Bieker V.C."/>
            <person name="Martin M.D."/>
            <person name="Gilbert T."/>
            <person name="Hodgins K."/>
            <person name="Battlay P."/>
            <person name="Petersen B."/>
            <person name="Wilson J."/>
        </authorList>
    </citation>
    <scope>NUCLEOTIDE SEQUENCE</scope>
    <source>
        <strain evidence="1">AA19_3_7</strain>
        <tissue evidence="1">Leaf</tissue>
    </source>
</reference>